<name>A0A0M0JFW2_9EUKA</name>
<dbReference type="EMBL" id="JWZX01002971">
    <property type="protein sequence ID" value="KOO25466.1"/>
    <property type="molecule type" value="Genomic_DNA"/>
</dbReference>
<reference evidence="2" key="1">
    <citation type="journal article" date="2015" name="PLoS Genet.">
        <title>Genome Sequence and Transcriptome Analyses of Chrysochromulina tobin: Metabolic Tools for Enhanced Algal Fitness in the Prominent Order Prymnesiales (Haptophyceae).</title>
        <authorList>
            <person name="Hovde B.T."/>
            <person name="Deodato C.R."/>
            <person name="Hunsperger H.M."/>
            <person name="Ryken S.A."/>
            <person name="Yost W."/>
            <person name="Jha R.K."/>
            <person name="Patterson J."/>
            <person name="Monnat R.J. Jr."/>
            <person name="Barlow S.B."/>
            <person name="Starkenburg S.R."/>
            <person name="Cattolico R.A."/>
        </authorList>
    </citation>
    <scope>NUCLEOTIDE SEQUENCE</scope>
    <source>
        <strain evidence="2">CCMP291</strain>
    </source>
</reference>
<proteinExistence type="predicted"/>
<protein>
    <submittedName>
        <fullName evidence="1">Uncharacterized protein</fullName>
    </submittedName>
</protein>
<dbReference type="Proteomes" id="UP000037460">
    <property type="component" value="Unassembled WGS sequence"/>
</dbReference>
<dbReference type="AlphaFoldDB" id="A0A0M0JFW2"/>
<accession>A0A0M0JFW2</accession>
<evidence type="ECO:0000313" key="1">
    <source>
        <dbReference type="EMBL" id="KOO25466.1"/>
    </source>
</evidence>
<sequence length="79" mass="9078">MHQILQQNPKTDTKTLTVKSADGSRSFAYEDLVVRTKNPLTIVVILAEAWLELVSLQSSRIYNRKLFERYKRDGEAQAP</sequence>
<organism evidence="1 2">
    <name type="scientific">Chrysochromulina tobinii</name>
    <dbReference type="NCBI Taxonomy" id="1460289"/>
    <lineage>
        <taxon>Eukaryota</taxon>
        <taxon>Haptista</taxon>
        <taxon>Haptophyta</taxon>
        <taxon>Prymnesiophyceae</taxon>
        <taxon>Prymnesiales</taxon>
        <taxon>Chrysochromulinaceae</taxon>
        <taxon>Chrysochromulina</taxon>
    </lineage>
</organism>
<evidence type="ECO:0000313" key="2">
    <source>
        <dbReference type="Proteomes" id="UP000037460"/>
    </source>
</evidence>
<comment type="caution">
    <text evidence="1">The sequence shown here is derived from an EMBL/GenBank/DDBJ whole genome shotgun (WGS) entry which is preliminary data.</text>
</comment>
<gene>
    <name evidence="1" type="ORF">Ctob_012002</name>
</gene>
<keyword evidence="2" id="KW-1185">Reference proteome</keyword>